<accession>A0A2C6DLT0</accession>
<sequence length="81" mass="9310">MNMSLKKFLDFLLPRFVTEDVVFEELICRGRAESWSPACAITDIKPGERYEKIGTIRSFKFMGGSYGIQVIGELREFKPKS</sequence>
<evidence type="ECO:0000313" key="1">
    <source>
        <dbReference type="EMBL" id="PHI31288.1"/>
    </source>
</evidence>
<reference evidence="2 4" key="3">
    <citation type="submission" date="2019-03" db="EMBL/GenBank/DDBJ databases">
        <authorList>
            <consortium name="Pathogen Informatics"/>
        </authorList>
    </citation>
    <scope>NUCLEOTIDE SEQUENCE [LARGE SCALE GENOMIC DNA]</scope>
    <source>
        <strain evidence="2 4">NCTC12282</strain>
    </source>
</reference>
<evidence type="ECO:0000313" key="4">
    <source>
        <dbReference type="Proteomes" id="UP000373449"/>
    </source>
</evidence>
<dbReference type="EMBL" id="PDDX01000001">
    <property type="protein sequence ID" value="PHI31288.1"/>
    <property type="molecule type" value="Genomic_DNA"/>
</dbReference>
<evidence type="ECO:0000313" key="3">
    <source>
        <dbReference type="Proteomes" id="UP000224974"/>
    </source>
</evidence>
<name>A0A2C6DLT0_9GAMM</name>
<keyword evidence="3" id="KW-1185">Reference proteome</keyword>
<gene>
    <name evidence="1" type="ORF">CRN84_19060</name>
    <name evidence="2" type="ORF">NCTC12282_05229</name>
</gene>
<dbReference type="AlphaFoldDB" id="A0A2C6DLT0"/>
<dbReference type="Proteomes" id="UP000224974">
    <property type="component" value="Unassembled WGS sequence"/>
</dbReference>
<reference evidence="3" key="2">
    <citation type="submission" date="2017-09" db="EMBL/GenBank/DDBJ databases">
        <title>FDA dAtabase for Regulatory Grade micrObial Sequences (FDA-ARGOS): Supporting development and validation of Infectious Disease Dx tests.</title>
        <authorList>
            <person name="Minogue T."/>
            <person name="Wolcott M."/>
            <person name="Wasieloski L."/>
            <person name="Aguilar W."/>
            <person name="Moore D."/>
            <person name="Tallon L."/>
            <person name="Sadzewicz L."/>
            <person name="Ott S."/>
            <person name="Zhao X."/>
            <person name="Nagaraj S."/>
            <person name="Vavikolanu K."/>
            <person name="Aluvathingal J."/>
            <person name="Nadendla S."/>
            <person name="Sichtig H."/>
        </authorList>
    </citation>
    <scope>NUCLEOTIDE SEQUENCE [LARGE SCALE GENOMIC DNA]</scope>
    <source>
        <strain evidence="3">FDAARGOS_387</strain>
    </source>
</reference>
<proteinExistence type="predicted"/>
<dbReference type="Proteomes" id="UP000373449">
    <property type="component" value="Unassembled WGS sequence"/>
</dbReference>
<dbReference type="EMBL" id="CAADJA010000002">
    <property type="protein sequence ID" value="VFS51582.1"/>
    <property type="molecule type" value="Genomic_DNA"/>
</dbReference>
<evidence type="ECO:0000313" key="2">
    <source>
        <dbReference type="EMBL" id="VFS51582.1"/>
    </source>
</evidence>
<reference evidence="1" key="1">
    <citation type="submission" date="2017-09" db="EMBL/GenBank/DDBJ databases">
        <title>FDA dAtabase for Regulatory Grade micrObial Sequences (FDA-ARGOS): Supporting development and validation of Infectious Disease Dx tests.</title>
        <authorList>
            <person name="Minogue T."/>
            <person name="Wolcott M."/>
            <person name="Wasieloski L."/>
            <person name="Aguilar W."/>
            <person name="Moore D."/>
            <person name="Tallon L.J."/>
            <person name="Sadzewicz L."/>
            <person name="Ott S."/>
            <person name="Zhao X."/>
            <person name="Nagaraj S."/>
            <person name="Vavikolanu K."/>
            <person name="Aluvathingal J."/>
            <person name="Nadendla S."/>
            <person name="Sichtig H."/>
        </authorList>
    </citation>
    <scope>NUCLEOTIDE SEQUENCE</scope>
    <source>
        <strain evidence="1">FDAARGOS_387</strain>
    </source>
</reference>
<protein>
    <submittedName>
        <fullName evidence="1">Uncharacterized protein</fullName>
    </submittedName>
</protein>
<organism evidence="1 3">
    <name type="scientific">Budvicia aquatica</name>
    <dbReference type="NCBI Taxonomy" id="82979"/>
    <lineage>
        <taxon>Bacteria</taxon>
        <taxon>Pseudomonadati</taxon>
        <taxon>Pseudomonadota</taxon>
        <taxon>Gammaproteobacteria</taxon>
        <taxon>Enterobacterales</taxon>
        <taxon>Budviciaceae</taxon>
        <taxon>Budvicia</taxon>
    </lineage>
</organism>